<evidence type="ECO:0000313" key="6">
    <source>
        <dbReference type="EMBL" id="NME67941.1"/>
    </source>
</evidence>
<organism evidence="6 7">
    <name type="scientific">Flammeovirga aprica JL-4</name>
    <dbReference type="NCBI Taxonomy" id="694437"/>
    <lineage>
        <taxon>Bacteria</taxon>
        <taxon>Pseudomonadati</taxon>
        <taxon>Bacteroidota</taxon>
        <taxon>Cytophagia</taxon>
        <taxon>Cytophagales</taxon>
        <taxon>Flammeovirgaceae</taxon>
        <taxon>Flammeovirga</taxon>
    </lineage>
</organism>
<comment type="subcellular location">
    <subcellularLocation>
        <location evidence="1">Membrane</location>
        <topology evidence="1">Multi-pass membrane protein</topology>
    </subcellularLocation>
</comment>
<dbReference type="GO" id="GO:0004671">
    <property type="term" value="F:protein C-terminal S-isoprenylcysteine carboxyl O-methyltransferase activity"/>
    <property type="evidence" value="ECO:0007669"/>
    <property type="project" value="InterPro"/>
</dbReference>
<evidence type="ECO:0000256" key="3">
    <source>
        <dbReference type="ARBA" id="ARBA00022989"/>
    </source>
</evidence>
<dbReference type="Pfam" id="PF04140">
    <property type="entry name" value="ICMT"/>
    <property type="match status" value="1"/>
</dbReference>
<dbReference type="RefSeq" id="WP_169656258.1">
    <property type="nucleotide sequence ID" value="NZ_JABANE010000017.1"/>
</dbReference>
<name>A0A7X9P1Q2_9BACT</name>
<gene>
    <name evidence="6" type="ORF">HHU12_08225</name>
</gene>
<dbReference type="InterPro" id="IPR052527">
    <property type="entry name" value="Metal_cation-efflux_comp"/>
</dbReference>
<dbReference type="EMBL" id="JABANE010000017">
    <property type="protein sequence ID" value="NME67941.1"/>
    <property type="molecule type" value="Genomic_DNA"/>
</dbReference>
<sequence length="157" mass="18057">MFIGTLFILRKPVIEEGSTFTMIISVPSFLLGGFLFKMTHSFQNLSPFIEGLFFTGVAITIFSFFYLGKNFAICPNLREVTTKGPYQQVRHPGYFGEMLMTLACCMVNTSFLSVIAFLLFIGSLILRIREEEKLLSKTVEYQTYKSVVKWRLVPYVW</sequence>
<dbReference type="InterPro" id="IPR007269">
    <property type="entry name" value="ICMT_MeTrfase"/>
</dbReference>
<dbReference type="PANTHER" id="PTHR43847">
    <property type="entry name" value="BLL3993 PROTEIN"/>
    <property type="match status" value="1"/>
</dbReference>
<dbReference type="Gene3D" id="1.20.120.1630">
    <property type="match status" value="1"/>
</dbReference>
<feature type="transmembrane region" description="Helical" evidence="5">
    <location>
        <begin position="99"/>
        <end position="126"/>
    </location>
</feature>
<keyword evidence="3 5" id="KW-1133">Transmembrane helix</keyword>
<feature type="transmembrane region" description="Helical" evidence="5">
    <location>
        <begin position="20"/>
        <end position="36"/>
    </location>
</feature>
<dbReference type="Proteomes" id="UP000576082">
    <property type="component" value="Unassembled WGS sequence"/>
</dbReference>
<accession>A0A7X9P1Q2</accession>
<dbReference type="GO" id="GO:0032259">
    <property type="term" value="P:methylation"/>
    <property type="evidence" value="ECO:0007669"/>
    <property type="project" value="UniProtKB-KW"/>
</dbReference>
<keyword evidence="7" id="KW-1185">Reference proteome</keyword>
<evidence type="ECO:0000256" key="1">
    <source>
        <dbReference type="ARBA" id="ARBA00004141"/>
    </source>
</evidence>
<evidence type="ECO:0000256" key="5">
    <source>
        <dbReference type="SAM" id="Phobius"/>
    </source>
</evidence>
<keyword evidence="6" id="KW-0808">Transferase</keyword>
<dbReference type="GO" id="GO:0016020">
    <property type="term" value="C:membrane"/>
    <property type="evidence" value="ECO:0007669"/>
    <property type="project" value="UniProtKB-SubCell"/>
</dbReference>
<evidence type="ECO:0000313" key="7">
    <source>
        <dbReference type="Proteomes" id="UP000576082"/>
    </source>
</evidence>
<feature type="transmembrane region" description="Helical" evidence="5">
    <location>
        <begin position="48"/>
        <end position="67"/>
    </location>
</feature>
<evidence type="ECO:0000256" key="2">
    <source>
        <dbReference type="ARBA" id="ARBA00022692"/>
    </source>
</evidence>
<dbReference type="PANTHER" id="PTHR43847:SF1">
    <property type="entry name" value="BLL3993 PROTEIN"/>
    <property type="match status" value="1"/>
</dbReference>
<protein>
    <submittedName>
        <fullName evidence="6">Isoprenylcysteine carboxylmethyltransferase family protein</fullName>
    </submittedName>
</protein>
<proteinExistence type="predicted"/>
<comment type="caution">
    <text evidence="6">The sequence shown here is derived from an EMBL/GenBank/DDBJ whole genome shotgun (WGS) entry which is preliminary data.</text>
</comment>
<evidence type="ECO:0000256" key="4">
    <source>
        <dbReference type="ARBA" id="ARBA00023136"/>
    </source>
</evidence>
<keyword evidence="4 5" id="KW-0472">Membrane</keyword>
<keyword evidence="2 5" id="KW-0812">Transmembrane</keyword>
<keyword evidence="6" id="KW-0489">Methyltransferase</keyword>
<dbReference type="AlphaFoldDB" id="A0A7X9P1Q2"/>
<reference evidence="6 7" key="1">
    <citation type="submission" date="2020-04" db="EMBL/GenBank/DDBJ databases">
        <title>Flammeovirga sp. SR4, a novel species isolated from seawater.</title>
        <authorList>
            <person name="Wang X."/>
        </authorList>
    </citation>
    <scope>NUCLEOTIDE SEQUENCE [LARGE SCALE GENOMIC DNA]</scope>
    <source>
        <strain evidence="6 7">ATCC 23126</strain>
    </source>
</reference>